<comment type="caution">
    <text evidence="1">The sequence shown here is derived from an EMBL/GenBank/DDBJ whole genome shotgun (WGS) entry which is preliminary data.</text>
</comment>
<dbReference type="RefSeq" id="WP_078317458.1">
    <property type="nucleotide sequence ID" value="NZ_MUYV01000004.1"/>
</dbReference>
<evidence type="ECO:0000313" key="2">
    <source>
        <dbReference type="Proteomes" id="UP000190683"/>
    </source>
</evidence>
<dbReference type="Gene3D" id="1.10.30.50">
    <property type="match status" value="1"/>
</dbReference>
<organism evidence="1 2">
    <name type="scientific">Moraxella porci DSM 25326</name>
    <dbReference type="NCBI Taxonomy" id="573983"/>
    <lineage>
        <taxon>Bacteria</taxon>
        <taxon>Pseudomonadati</taxon>
        <taxon>Pseudomonadota</taxon>
        <taxon>Gammaproteobacteria</taxon>
        <taxon>Moraxellales</taxon>
        <taxon>Moraxellaceae</taxon>
        <taxon>Moraxella</taxon>
    </lineage>
</organism>
<dbReference type="InterPro" id="IPR013467">
    <property type="entry name" value="HNH78-like"/>
</dbReference>
<dbReference type="NCBIfam" id="TIGR02646">
    <property type="entry name" value="retron system putative HNH endonuclease"/>
    <property type="match status" value="1"/>
</dbReference>
<dbReference type="EMBL" id="MUYV01000004">
    <property type="protein sequence ID" value="OOS25841.1"/>
    <property type="molecule type" value="Genomic_DNA"/>
</dbReference>
<reference evidence="1 2" key="1">
    <citation type="submission" date="2017-02" db="EMBL/GenBank/DDBJ databases">
        <title>Draft genome sequence of Moraxella porci CCUG 54912T type strain.</title>
        <authorList>
            <person name="Salva-Serra F."/>
            <person name="Engstrom-Jakobsson H."/>
            <person name="Thorell K."/>
            <person name="Jaen-Luchoro D."/>
            <person name="Gonzales-Siles L."/>
            <person name="Karlsson R."/>
            <person name="Yazdan S."/>
            <person name="Boulund F."/>
            <person name="Johnning A."/>
            <person name="Engstrand L."/>
            <person name="Kristiansson E."/>
            <person name="Moore E."/>
        </authorList>
    </citation>
    <scope>NUCLEOTIDE SEQUENCE [LARGE SCALE GENOMIC DNA]</scope>
    <source>
        <strain evidence="1 2">CCUG 54912</strain>
    </source>
</reference>
<evidence type="ECO:0000313" key="1">
    <source>
        <dbReference type="EMBL" id="OOS25841.1"/>
    </source>
</evidence>
<name>A0A1T0CUN2_9GAMM</name>
<keyword evidence="2" id="KW-1185">Reference proteome</keyword>
<gene>
    <name evidence="1" type="ORF">B0681_03955</name>
</gene>
<accession>A0A1T0CUN2</accession>
<dbReference type="Proteomes" id="UP000190683">
    <property type="component" value="Unassembled WGS sequence"/>
</dbReference>
<dbReference type="AlphaFoldDB" id="A0A1T0CUN2"/>
<proteinExistence type="predicted"/>
<sequence>MQYITKQLSMPTDVENWIKKNQPKTWELGKDYHDGYVLLREQLRQEQKGLCCYCCQILETQATVEHLKSRSKFPQLTFDYQNLLLSCQESNQCDNAKGNNELELTPLMIECDIEITLKVNGELNPKSKRAEQAINLLNLNNIDLCQRRKVAIDNLFSMDNMLSQENLELMFGCIEYEQAEFYRYVLNKLVLNGYS</sequence>
<protein>
    <submittedName>
        <fullName evidence="1">TIGR02646 family protein</fullName>
    </submittedName>
</protein>
<dbReference type="STRING" id="573983.B0681_03955"/>